<dbReference type="SUPFAM" id="SSF52540">
    <property type="entry name" value="P-loop containing nucleoside triphosphate hydrolases"/>
    <property type="match status" value="1"/>
</dbReference>
<evidence type="ECO:0008006" key="3">
    <source>
        <dbReference type="Google" id="ProtNLM"/>
    </source>
</evidence>
<name>A0ABQ3XD98_9ACTN</name>
<comment type="caution">
    <text evidence="1">The sequence shown here is derived from an EMBL/GenBank/DDBJ whole genome shotgun (WGS) entry which is preliminary data.</text>
</comment>
<keyword evidence="2" id="KW-1185">Reference proteome</keyword>
<sequence>MEVTAAGNRRHVGLIGEQRPGSAVLFGMTSDPPLVGRDGALACLRAAIGRLAGGRGGAVWIEGGPGLGKTELLAHALRDVPARIEVRSGPPDRGRAAGDRPLLLVADDLHRAGAAAVARWSRLHRRVRTSALLLVTAVRPVPECDGAYARAAACGAETVRLGPLADGDATELACLLGHDPHVVGTAVRDAGGNPAYLRMLAHGRAAPAAPLRALVADHLSTLPRRAREMLVLLAAAPAGITAAELAARTHRPVPEVRAAMHEAVDGAILTSAGGVVRFRHPIVRRVLRMPVTPS</sequence>
<proteinExistence type="predicted"/>
<accession>A0ABQ3XD98</accession>
<evidence type="ECO:0000313" key="1">
    <source>
        <dbReference type="EMBL" id="GID56435.1"/>
    </source>
</evidence>
<evidence type="ECO:0000313" key="2">
    <source>
        <dbReference type="Proteomes" id="UP000612282"/>
    </source>
</evidence>
<dbReference type="InterPro" id="IPR027417">
    <property type="entry name" value="P-loop_NTPase"/>
</dbReference>
<gene>
    <name evidence="1" type="ORF">Aco03nite_048390</name>
</gene>
<dbReference type="Proteomes" id="UP000612282">
    <property type="component" value="Unassembled WGS sequence"/>
</dbReference>
<dbReference type="EMBL" id="BOMG01000057">
    <property type="protein sequence ID" value="GID56435.1"/>
    <property type="molecule type" value="Genomic_DNA"/>
</dbReference>
<reference evidence="1 2" key="1">
    <citation type="submission" date="2021-01" db="EMBL/GenBank/DDBJ databases">
        <title>Whole genome shotgun sequence of Actinoplanes couchii NBRC 106145.</title>
        <authorList>
            <person name="Komaki H."/>
            <person name="Tamura T."/>
        </authorList>
    </citation>
    <scope>NUCLEOTIDE SEQUENCE [LARGE SCALE GENOMIC DNA]</scope>
    <source>
        <strain evidence="1 2">NBRC 106145</strain>
    </source>
</reference>
<organism evidence="1 2">
    <name type="scientific">Actinoplanes couchii</name>
    <dbReference type="NCBI Taxonomy" id="403638"/>
    <lineage>
        <taxon>Bacteria</taxon>
        <taxon>Bacillati</taxon>
        <taxon>Actinomycetota</taxon>
        <taxon>Actinomycetes</taxon>
        <taxon>Micromonosporales</taxon>
        <taxon>Micromonosporaceae</taxon>
        <taxon>Actinoplanes</taxon>
    </lineage>
</organism>
<protein>
    <recommendedName>
        <fullName evidence="3">Orc1-like AAA ATPase domain-containing protein</fullName>
    </recommendedName>
</protein>